<evidence type="ECO:0000259" key="1">
    <source>
        <dbReference type="Pfam" id="PF01850"/>
    </source>
</evidence>
<accession>A0A7C1FHZ0</accession>
<dbReference type="InterPro" id="IPR052106">
    <property type="entry name" value="PINc/VapC_TA"/>
</dbReference>
<dbReference type="Gene3D" id="3.40.50.1010">
    <property type="entry name" value="5'-nuclease"/>
    <property type="match status" value="1"/>
</dbReference>
<dbReference type="Pfam" id="PF01850">
    <property type="entry name" value="PIN"/>
    <property type="match status" value="1"/>
</dbReference>
<dbReference type="EMBL" id="DSMG01000059">
    <property type="protein sequence ID" value="HDX30914.1"/>
    <property type="molecule type" value="Genomic_DNA"/>
</dbReference>
<dbReference type="InterPro" id="IPR002716">
    <property type="entry name" value="PIN_dom"/>
</dbReference>
<comment type="caution">
    <text evidence="2">The sequence shown here is derived from an EMBL/GenBank/DDBJ whole genome shotgun (WGS) entry which is preliminary data.</text>
</comment>
<gene>
    <name evidence="2" type="ORF">ENQ20_05400</name>
</gene>
<evidence type="ECO:0000313" key="2">
    <source>
        <dbReference type="EMBL" id="HDX30914.1"/>
    </source>
</evidence>
<protein>
    <submittedName>
        <fullName evidence="2">PIN domain-containing protein</fullName>
    </submittedName>
</protein>
<feature type="domain" description="PIN" evidence="1">
    <location>
        <begin position="4"/>
        <end position="128"/>
    </location>
</feature>
<organism evidence="2">
    <name type="scientific">Caldilinea aerophila</name>
    <dbReference type="NCBI Taxonomy" id="133453"/>
    <lineage>
        <taxon>Bacteria</taxon>
        <taxon>Bacillati</taxon>
        <taxon>Chloroflexota</taxon>
        <taxon>Caldilineae</taxon>
        <taxon>Caldilineales</taxon>
        <taxon>Caldilineaceae</taxon>
        <taxon>Caldilinea</taxon>
    </lineage>
</organism>
<dbReference type="AlphaFoldDB" id="A0A7C1FHZ0"/>
<dbReference type="SUPFAM" id="SSF88723">
    <property type="entry name" value="PIN domain-like"/>
    <property type="match status" value="1"/>
</dbReference>
<name>A0A7C1FHZ0_9CHLR</name>
<proteinExistence type="predicted"/>
<dbReference type="InterPro" id="IPR029060">
    <property type="entry name" value="PIN-like_dom_sf"/>
</dbReference>
<dbReference type="PANTHER" id="PTHR38826:SF5">
    <property type="entry name" value="RIBONUCLEASE VAPC13"/>
    <property type="match status" value="1"/>
</dbReference>
<reference evidence="2" key="1">
    <citation type="journal article" date="2020" name="mSystems">
        <title>Genome- and Community-Level Interaction Insights into Carbon Utilization and Element Cycling Functions of Hydrothermarchaeota in Hydrothermal Sediment.</title>
        <authorList>
            <person name="Zhou Z."/>
            <person name="Liu Y."/>
            <person name="Xu W."/>
            <person name="Pan J."/>
            <person name="Luo Z.H."/>
            <person name="Li M."/>
        </authorList>
    </citation>
    <scope>NUCLEOTIDE SEQUENCE [LARGE SCALE GENOMIC DNA]</scope>
    <source>
        <strain evidence="2">SpSt-289</strain>
    </source>
</reference>
<dbReference type="CDD" id="cd09854">
    <property type="entry name" value="PIN_VapC-like"/>
    <property type="match status" value="1"/>
</dbReference>
<sequence>MSRVFIDTNVPMYAAGKSHHLKEPCQRVILAIAKGELNAVTDTEVFREILYRYLHLGERKKGFQVFDHFYRLMAGNVLAMEEEDIWKARQLAEQNARLSLRDLFHLAVMFRHNITKIVTADKDFDSVPEIQRIDPLTFS</sequence>
<dbReference type="PANTHER" id="PTHR38826">
    <property type="entry name" value="RIBONUCLEASE VAPC13"/>
    <property type="match status" value="1"/>
</dbReference>